<gene>
    <name evidence="9" type="ORF">KSP39_PZI004466</name>
</gene>
<keyword evidence="5" id="KW-0238">DNA-binding</keyword>
<evidence type="ECO:0000259" key="7">
    <source>
        <dbReference type="Pfam" id="PF05699"/>
    </source>
</evidence>
<dbReference type="EMBL" id="JBBWWQ010000003">
    <property type="protein sequence ID" value="KAK8952222.1"/>
    <property type="molecule type" value="Genomic_DNA"/>
</dbReference>
<organism evidence="9 10">
    <name type="scientific">Platanthera zijinensis</name>
    <dbReference type="NCBI Taxonomy" id="2320716"/>
    <lineage>
        <taxon>Eukaryota</taxon>
        <taxon>Viridiplantae</taxon>
        <taxon>Streptophyta</taxon>
        <taxon>Embryophyta</taxon>
        <taxon>Tracheophyta</taxon>
        <taxon>Spermatophyta</taxon>
        <taxon>Magnoliopsida</taxon>
        <taxon>Liliopsida</taxon>
        <taxon>Asparagales</taxon>
        <taxon>Orchidaceae</taxon>
        <taxon>Orchidoideae</taxon>
        <taxon>Orchideae</taxon>
        <taxon>Orchidinae</taxon>
        <taxon>Platanthera</taxon>
    </lineage>
</organism>
<keyword evidence="3" id="KW-0863">Zinc-finger</keyword>
<dbReference type="InterPro" id="IPR025525">
    <property type="entry name" value="hAT-like_transposase_RNase-H"/>
</dbReference>
<reference evidence="9 10" key="1">
    <citation type="journal article" date="2022" name="Nat. Plants">
        <title>Genomes of leafy and leafless Platanthera orchids illuminate the evolution of mycoheterotrophy.</title>
        <authorList>
            <person name="Li M.H."/>
            <person name="Liu K.W."/>
            <person name="Li Z."/>
            <person name="Lu H.C."/>
            <person name="Ye Q.L."/>
            <person name="Zhang D."/>
            <person name="Wang J.Y."/>
            <person name="Li Y.F."/>
            <person name="Zhong Z.M."/>
            <person name="Liu X."/>
            <person name="Yu X."/>
            <person name="Liu D.K."/>
            <person name="Tu X.D."/>
            <person name="Liu B."/>
            <person name="Hao Y."/>
            <person name="Liao X.Y."/>
            <person name="Jiang Y.T."/>
            <person name="Sun W.H."/>
            <person name="Chen J."/>
            <person name="Chen Y.Q."/>
            <person name="Ai Y."/>
            <person name="Zhai J.W."/>
            <person name="Wu S.S."/>
            <person name="Zhou Z."/>
            <person name="Hsiao Y.Y."/>
            <person name="Wu W.L."/>
            <person name="Chen Y.Y."/>
            <person name="Lin Y.F."/>
            <person name="Hsu J.L."/>
            <person name="Li C.Y."/>
            <person name="Wang Z.W."/>
            <person name="Zhao X."/>
            <person name="Zhong W.Y."/>
            <person name="Ma X.K."/>
            <person name="Ma L."/>
            <person name="Huang J."/>
            <person name="Chen G.Z."/>
            <person name="Huang M.Z."/>
            <person name="Huang L."/>
            <person name="Peng D.H."/>
            <person name="Luo Y.B."/>
            <person name="Zou S.Q."/>
            <person name="Chen S.P."/>
            <person name="Lan S."/>
            <person name="Tsai W.C."/>
            <person name="Van de Peer Y."/>
            <person name="Liu Z.J."/>
        </authorList>
    </citation>
    <scope>NUCLEOTIDE SEQUENCE [LARGE SCALE GENOMIC DNA]</scope>
    <source>
        <strain evidence="9">Lor287</strain>
    </source>
</reference>
<evidence type="ECO:0008006" key="11">
    <source>
        <dbReference type="Google" id="ProtNLM"/>
    </source>
</evidence>
<comment type="subcellular location">
    <subcellularLocation>
        <location evidence="1">Nucleus</location>
    </subcellularLocation>
</comment>
<evidence type="ECO:0000259" key="8">
    <source>
        <dbReference type="Pfam" id="PF14372"/>
    </source>
</evidence>
<dbReference type="PANTHER" id="PTHR46481:SF10">
    <property type="entry name" value="ZINC FINGER BED DOMAIN-CONTAINING PROTEIN 39"/>
    <property type="match status" value="1"/>
</dbReference>
<dbReference type="Proteomes" id="UP001418222">
    <property type="component" value="Unassembled WGS sequence"/>
</dbReference>
<feature type="domain" description="hAT-like transposase RNase-H fold" evidence="8">
    <location>
        <begin position="266"/>
        <end position="360"/>
    </location>
</feature>
<protein>
    <recommendedName>
        <fullName evidence="11">Transposase</fullName>
    </recommendedName>
</protein>
<evidence type="ECO:0000256" key="6">
    <source>
        <dbReference type="ARBA" id="ARBA00023242"/>
    </source>
</evidence>
<evidence type="ECO:0000313" key="9">
    <source>
        <dbReference type="EMBL" id="KAK8952222.1"/>
    </source>
</evidence>
<dbReference type="GO" id="GO:0008270">
    <property type="term" value="F:zinc ion binding"/>
    <property type="evidence" value="ECO:0007669"/>
    <property type="project" value="UniProtKB-KW"/>
</dbReference>
<dbReference type="InterPro" id="IPR052035">
    <property type="entry name" value="ZnF_BED_domain_contain"/>
</dbReference>
<dbReference type="Pfam" id="PF05699">
    <property type="entry name" value="Dimer_Tnp_hAT"/>
    <property type="match status" value="1"/>
</dbReference>
<proteinExistence type="predicted"/>
<evidence type="ECO:0000256" key="3">
    <source>
        <dbReference type="ARBA" id="ARBA00022771"/>
    </source>
</evidence>
<dbReference type="GO" id="GO:0046983">
    <property type="term" value="F:protein dimerization activity"/>
    <property type="evidence" value="ECO:0007669"/>
    <property type="project" value="InterPro"/>
</dbReference>
<comment type="caution">
    <text evidence="9">The sequence shown here is derived from an EMBL/GenBank/DDBJ whole genome shotgun (WGS) entry which is preliminary data.</text>
</comment>
<keyword evidence="6" id="KW-0539">Nucleus</keyword>
<keyword evidence="10" id="KW-1185">Reference proteome</keyword>
<keyword evidence="2" id="KW-0479">Metal-binding</keyword>
<evidence type="ECO:0000256" key="1">
    <source>
        <dbReference type="ARBA" id="ARBA00004123"/>
    </source>
</evidence>
<evidence type="ECO:0000256" key="5">
    <source>
        <dbReference type="ARBA" id="ARBA00023125"/>
    </source>
</evidence>
<evidence type="ECO:0000313" key="10">
    <source>
        <dbReference type="Proteomes" id="UP001418222"/>
    </source>
</evidence>
<dbReference type="Pfam" id="PF14372">
    <property type="entry name" value="hAT-like_RNase-H"/>
    <property type="match status" value="1"/>
</dbReference>
<evidence type="ECO:0000256" key="4">
    <source>
        <dbReference type="ARBA" id="ARBA00022833"/>
    </source>
</evidence>
<dbReference type="AlphaFoldDB" id="A0AAP0BWF1"/>
<dbReference type="GO" id="GO:0003677">
    <property type="term" value="F:DNA binding"/>
    <property type="evidence" value="ECO:0007669"/>
    <property type="project" value="UniProtKB-KW"/>
</dbReference>
<evidence type="ECO:0000256" key="2">
    <source>
        <dbReference type="ARBA" id="ARBA00022723"/>
    </source>
</evidence>
<name>A0AAP0BWF1_9ASPA</name>
<dbReference type="GO" id="GO:0005634">
    <property type="term" value="C:nucleus"/>
    <property type="evidence" value="ECO:0007669"/>
    <property type="project" value="UniProtKB-SubCell"/>
</dbReference>
<keyword evidence="4" id="KW-0862">Zinc</keyword>
<dbReference type="InterPro" id="IPR012337">
    <property type="entry name" value="RNaseH-like_sf"/>
</dbReference>
<dbReference type="SUPFAM" id="SSF53098">
    <property type="entry name" value="Ribonuclease H-like"/>
    <property type="match status" value="1"/>
</dbReference>
<sequence length="511" mass="59745">MCELPFSIVDHSAFRIMIQNLQPEFNLNHKTAKTKDILQLYRKEKKILQDLILKSKGRISLTTDTWTSIQTMCYMSITAHYIDENWKLQKKIINFLHLDERHTGIILSLTIEKCLAEWRIEDKLCALVLDNVSANNIVASTLKGRYRLSLPLAGKYFHIRCSAHILNLIVKEGLKELDDNIVRIRDAVKFVLSSPQRLKVFDCVTRWNSTYHMLKRALEHKDVFYRFNLIESFKHPPTENDWSIAQELCNFLKVFDDSTNIFSVIKTPTANLYFFQVCMIQLHLKKNWNSILISKMQVAMLEKFTQYWENYSMMLAIAVVLDPRRKLDFVAFCYTKVYNDSSQMYVKAVFDELSKLFDWYEEKVNSSRHHSVASDFRDESSSLVSSNEDLSMNDFLKFKAETRKEEESKTELEIYLQEPFSPDDAIFDILKWWEVNESKFQILAAMARDILSIPVSTVASESAFSTGSRVIQKKRTCLKPYTIQALICLQDWLREKFSNPSMSNGKLHNVI</sequence>
<accession>A0AAP0BWF1</accession>
<dbReference type="InterPro" id="IPR008906">
    <property type="entry name" value="HATC_C_dom"/>
</dbReference>
<feature type="domain" description="HAT C-terminal dimerisation" evidence="7">
    <location>
        <begin position="411"/>
        <end position="493"/>
    </location>
</feature>
<dbReference type="PANTHER" id="PTHR46481">
    <property type="entry name" value="ZINC FINGER BED DOMAIN-CONTAINING PROTEIN 4"/>
    <property type="match status" value="1"/>
</dbReference>